<keyword evidence="1" id="KW-0472">Membrane</keyword>
<feature type="transmembrane region" description="Helical" evidence="1">
    <location>
        <begin position="80"/>
        <end position="101"/>
    </location>
</feature>
<dbReference type="EMBL" id="VGIY01000058">
    <property type="protein sequence ID" value="MBM3316934.1"/>
    <property type="molecule type" value="Genomic_DNA"/>
</dbReference>
<keyword evidence="1" id="KW-1133">Transmembrane helix</keyword>
<organism evidence="2 3">
    <name type="scientific">Eiseniibacteriota bacterium</name>
    <dbReference type="NCBI Taxonomy" id="2212470"/>
    <lineage>
        <taxon>Bacteria</taxon>
        <taxon>Candidatus Eiseniibacteriota</taxon>
    </lineage>
</organism>
<dbReference type="InterPro" id="IPR007401">
    <property type="entry name" value="DUF454"/>
</dbReference>
<keyword evidence="1" id="KW-0812">Transmembrane</keyword>
<proteinExistence type="predicted"/>
<dbReference type="AlphaFoldDB" id="A0A938BLE0"/>
<dbReference type="GO" id="GO:0005886">
    <property type="term" value="C:plasma membrane"/>
    <property type="evidence" value="ECO:0007669"/>
    <property type="project" value="TreeGrafter"/>
</dbReference>
<comment type="caution">
    <text evidence="2">The sequence shown here is derived from an EMBL/GenBank/DDBJ whole genome shotgun (WGS) entry which is preliminary data.</text>
</comment>
<sequence>MRERLGGSRLSRGLLVVAGTLLVALGVVGVFVPLLPTTPFLLAAAACYARSSERMHRWLLSKRIFAFYLGGRAERRGLPLAAKLTTLALLWLAIGSSGLLVVPARLWWARLLLLAVALAVTAHILRIGARRA</sequence>
<dbReference type="PANTHER" id="PTHR35813:SF1">
    <property type="entry name" value="INNER MEMBRANE PROTEIN YBAN"/>
    <property type="match status" value="1"/>
</dbReference>
<feature type="transmembrane region" description="Helical" evidence="1">
    <location>
        <begin position="12"/>
        <end position="34"/>
    </location>
</feature>
<gene>
    <name evidence="2" type="ORF">FJY75_03685</name>
</gene>
<evidence type="ECO:0000313" key="3">
    <source>
        <dbReference type="Proteomes" id="UP000748308"/>
    </source>
</evidence>
<protein>
    <submittedName>
        <fullName evidence="2">YbaN family protein</fullName>
    </submittedName>
</protein>
<dbReference type="Pfam" id="PF04304">
    <property type="entry name" value="DUF454"/>
    <property type="match status" value="1"/>
</dbReference>
<feature type="transmembrane region" description="Helical" evidence="1">
    <location>
        <begin position="107"/>
        <end position="125"/>
    </location>
</feature>
<name>A0A938BLE0_UNCEI</name>
<dbReference type="Proteomes" id="UP000748308">
    <property type="component" value="Unassembled WGS sequence"/>
</dbReference>
<dbReference type="PANTHER" id="PTHR35813">
    <property type="entry name" value="INNER MEMBRANE PROTEIN YBAN"/>
    <property type="match status" value="1"/>
</dbReference>
<accession>A0A938BLE0</accession>
<dbReference type="PIRSF" id="PIRSF016789">
    <property type="entry name" value="DUF454"/>
    <property type="match status" value="1"/>
</dbReference>
<reference evidence="2" key="1">
    <citation type="submission" date="2019-03" db="EMBL/GenBank/DDBJ databases">
        <title>Lake Tanganyika Metagenome-Assembled Genomes (MAGs).</title>
        <authorList>
            <person name="Tran P."/>
        </authorList>
    </citation>
    <scope>NUCLEOTIDE SEQUENCE</scope>
    <source>
        <strain evidence="2">M_DeepCast_400m_m2_100</strain>
    </source>
</reference>
<evidence type="ECO:0000256" key="1">
    <source>
        <dbReference type="SAM" id="Phobius"/>
    </source>
</evidence>
<evidence type="ECO:0000313" key="2">
    <source>
        <dbReference type="EMBL" id="MBM3316934.1"/>
    </source>
</evidence>